<evidence type="ECO:0000313" key="2">
    <source>
        <dbReference type="EMBL" id="STY70161.1"/>
    </source>
</evidence>
<evidence type="ECO:0000259" key="1">
    <source>
        <dbReference type="PROSITE" id="PS50943"/>
    </source>
</evidence>
<dbReference type="InterPro" id="IPR001387">
    <property type="entry name" value="Cro/C1-type_HTH"/>
</dbReference>
<accession>A0A378NP79</accession>
<dbReference type="PROSITE" id="PS50943">
    <property type="entry name" value="HTH_CROC1"/>
    <property type="match status" value="1"/>
</dbReference>
<dbReference type="InterPro" id="IPR010982">
    <property type="entry name" value="Lambda_DNA-bd_dom_sf"/>
</dbReference>
<dbReference type="Gene3D" id="1.10.260.40">
    <property type="entry name" value="lambda repressor-like DNA-binding domains"/>
    <property type="match status" value="1"/>
</dbReference>
<feature type="domain" description="HTH cro/C1-type" evidence="1">
    <location>
        <begin position="25"/>
        <end position="63"/>
    </location>
</feature>
<sequence length="66" mass="7276">MLKLDRRKLDLILAEKCYSLVDLTKKAGVSSALITKVVSGNYTLTTKTLGKIAKALEVKPQDLIQE</sequence>
<dbReference type="CDD" id="cd00093">
    <property type="entry name" value="HTH_XRE"/>
    <property type="match status" value="1"/>
</dbReference>
<reference evidence="2 3" key="1">
    <citation type="submission" date="2018-06" db="EMBL/GenBank/DDBJ databases">
        <authorList>
            <consortium name="Pathogen Informatics"/>
            <person name="Doyle S."/>
        </authorList>
    </citation>
    <scope>NUCLEOTIDE SEQUENCE [LARGE SCALE GENOMIC DNA]</scope>
    <source>
        <strain evidence="2 3">NCTC10571</strain>
    </source>
</reference>
<name>A0A378NP79_9FIRM</name>
<dbReference type="SMART" id="SM00530">
    <property type="entry name" value="HTH_XRE"/>
    <property type="match status" value="1"/>
</dbReference>
<dbReference type="Pfam" id="PF13443">
    <property type="entry name" value="HTH_26"/>
    <property type="match status" value="1"/>
</dbReference>
<dbReference type="RefSeq" id="WP_075554933.1">
    <property type="nucleotide sequence ID" value="NZ_UGPP01000001.1"/>
</dbReference>
<dbReference type="EMBL" id="UGPP01000001">
    <property type="protein sequence ID" value="STY70161.1"/>
    <property type="molecule type" value="Genomic_DNA"/>
</dbReference>
<dbReference type="SUPFAM" id="SSF47413">
    <property type="entry name" value="lambda repressor-like DNA-binding domains"/>
    <property type="match status" value="1"/>
</dbReference>
<organism evidence="2 3">
    <name type="scientific">Megamonas hypermegale</name>
    <dbReference type="NCBI Taxonomy" id="158847"/>
    <lineage>
        <taxon>Bacteria</taxon>
        <taxon>Bacillati</taxon>
        <taxon>Bacillota</taxon>
        <taxon>Negativicutes</taxon>
        <taxon>Selenomonadales</taxon>
        <taxon>Selenomonadaceae</taxon>
        <taxon>Megamonas</taxon>
    </lineage>
</organism>
<protein>
    <submittedName>
        <fullName evidence="2">Predicted transcriptional regulator</fullName>
    </submittedName>
</protein>
<evidence type="ECO:0000313" key="3">
    <source>
        <dbReference type="Proteomes" id="UP000255234"/>
    </source>
</evidence>
<dbReference type="Proteomes" id="UP000255234">
    <property type="component" value="Unassembled WGS sequence"/>
</dbReference>
<dbReference type="AlphaFoldDB" id="A0A378NP79"/>
<dbReference type="GO" id="GO:0003677">
    <property type="term" value="F:DNA binding"/>
    <property type="evidence" value="ECO:0007669"/>
    <property type="project" value="InterPro"/>
</dbReference>
<gene>
    <name evidence="2" type="ORF">NCTC10571_00274</name>
</gene>
<proteinExistence type="predicted"/>